<dbReference type="RefSeq" id="WP_188867815.1">
    <property type="nucleotide sequence ID" value="NZ_BMNW01000010.1"/>
</dbReference>
<dbReference type="PANTHER" id="PTHR30558">
    <property type="entry name" value="EXBD MEMBRANE COMPONENT OF PMF-DRIVEN MACROMOLECULE IMPORT SYSTEM"/>
    <property type="match status" value="1"/>
</dbReference>
<evidence type="ECO:0000256" key="7">
    <source>
        <dbReference type="RuleBase" id="RU003879"/>
    </source>
</evidence>
<gene>
    <name evidence="9" type="ORF">GCM10009425_39120</name>
</gene>
<feature type="transmembrane region" description="Helical" evidence="8">
    <location>
        <begin position="21"/>
        <end position="39"/>
    </location>
</feature>
<evidence type="ECO:0000256" key="2">
    <source>
        <dbReference type="ARBA" id="ARBA00005811"/>
    </source>
</evidence>
<dbReference type="EMBL" id="BMNW01000010">
    <property type="protein sequence ID" value="GGM24443.1"/>
    <property type="molecule type" value="Genomic_DNA"/>
</dbReference>
<keyword evidence="5 8" id="KW-1133">Transmembrane helix</keyword>
<dbReference type="Pfam" id="PF02472">
    <property type="entry name" value="ExbD"/>
    <property type="match status" value="1"/>
</dbReference>
<keyword evidence="3" id="KW-1003">Cell membrane</keyword>
<evidence type="ECO:0000256" key="1">
    <source>
        <dbReference type="ARBA" id="ARBA00004162"/>
    </source>
</evidence>
<reference evidence="10" key="1">
    <citation type="journal article" date="2019" name="Int. J. Syst. Evol. Microbiol.">
        <title>The Global Catalogue of Microorganisms (GCM) 10K type strain sequencing project: providing services to taxonomists for standard genome sequencing and annotation.</title>
        <authorList>
            <consortium name="The Broad Institute Genomics Platform"/>
            <consortium name="The Broad Institute Genome Sequencing Center for Infectious Disease"/>
            <person name="Wu L."/>
            <person name="Ma J."/>
        </authorList>
    </citation>
    <scope>NUCLEOTIDE SEQUENCE [LARGE SCALE GENOMIC DNA]</scope>
    <source>
        <strain evidence="10">JCM 13501</strain>
    </source>
</reference>
<name>A0ABQ2H0U4_9PSED</name>
<evidence type="ECO:0000313" key="9">
    <source>
        <dbReference type="EMBL" id="GGM24443.1"/>
    </source>
</evidence>
<accession>A0ABQ2H0U4</accession>
<organism evidence="9 10">
    <name type="scientific">Pseudomonas asuensis</name>
    <dbReference type="NCBI Taxonomy" id="1825787"/>
    <lineage>
        <taxon>Bacteria</taxon>
        <taxon>Pseudomonadati</taxon>
        <taxon>Pseudomonadota</taxon>
        <taxon>Gammaproteobacteria</taxon>
        <taxon>Pseudomonadales</taxon>
        <taxon>Pseudomonadaceae</taxon>
        <taxon>Pseudomonas</taxon>
    </lineage>
</organism>
<dbReference type="InterPro" id="IPR003400">
    <property type="entry name" value="ExbD"/>
</dbReference>
<dbReference type="Proteomes" id="UP000616499">
    <property type="component" value="Unassembled WGS sequence"/>
</dbReference>
<evidence type="ECO:0000313" key="10">
    <source>
        <dbReference type="Proteomes" id="UP000616499"/>
    </source>
</evidence>
<comment type="similarity">
    <text evidence="2 7">Belongs to the ExbD/TolR family.</text>
</comment>
<protein>
    <submittedName>
        <fullName evidence="9">Biopolymer transporter ExbD</fullName>
    </submittedName>
</protein>
<evidence type="ECO:0000256" key="5">
    <source>
        <dbReference type="ARBA" id="ARBA00022989"/>
    </source>
</evidence>
<keyword evidence="10" id="KW-1185">Reference proteome</keyword>
<keyword evidence="7" id="KW-0813">Transport</keyword>
<dbReference type="PANTHER" id="PTHR30558:SF3">
    <property type="entry name" value="BIOPOLYMER TRANSPORT PROTEIN EXBD-RELATED"/>
    <property type="match status" value="1"/>
</dbReference>
<evidence type="ECO:0000256" key="8">
    <source>
        <dbReference type="SAM" id="Phobius"/>
    </source>
</evidence>
<comment type="subcellular location">
    <subcellularLocation>
        <location evidence="1">Cell membrane</location>
        <topology evidence="1">Single-pass membrane protein</topology>
    </subcellularLocation>
    <subcellularLocation>
        <location evidence="7">Cell membrane</location>
        <topology evidence="7">Single-pass type II membrane protein</topology>
    </subcellularLocation>
</comment>
<keyword evidence="7" id="KW-0653">Protein transport</keyword>
<evidence type="ECO:0000256" key="6">
    <source>
        <dbReference type="ARBA" id="ARBA00023136"/>
    </source>
</evidence>
<sequence length="146" mass="15531">MKFRRKSGGAARDEASVNLTSLIDVVFVLLLFFVVTTTFNKPSQLNLELPEAQSAEPAEAAAKDLEISISAEGVISLNDQTLAKSDLTSLMTALQRESNGDNTVPLIISADGRTPHQAVVTAMDAAGKLGFSRIRITTVGAQAEKQ</sequence>
<evidence type="ECO:0000256" key="4">
    <source>
        <dbReference type="ARBA" id="ARBA00022692"/>
    </source>
</evidence>
<comment type="caution">
    <text evidence="9">The sequence shown here is derived from an EMBL/GenBank/DDBJ whole genome shotgun (WGS) entry which is preliminary data.</text>
</comment>
<evidence type="ECO:0000256" key="3">
    <source>
        <dbReference type="ARBA" id="ARBA00022475"/>
    </source>
</evidence>
<keyword evidence="6 8" id="KW-0472">Membrane</keyword>
<keyword evidence="4 7" id="KW-0812">Transmembrane</keyword>
<proteinExistence type="inferred from homology"/>
<dbReference type="Gene3D" id="3.30.420.270">
    <property type="match status" value="1"/>
</dbReference>